<dbReference type="EMBL" id="LIYD01000005">
    <property type="protein sequence ID" value="KOS05481.1"/>
    <property type="molecule type" value="Genomic_DNA"/>
</dbReference>
<name>A0A0M8MG05_9FLAO</name>
<dbReference type="STRING" id="1202724.AM493_05130"/>
<dbReference type="AlphaFoldDB" id="A0A0M8MG05"/>
<feature type="transmembrane region" description="Helical" evidence="1">
    <location>
        <begin position="111"/>
        <end position="135"/>
    </location>
</feature>
<keyword evidence="1" id="KW-0472">Membrane</keyword>
<evidence type="ECO:0000313" key="2">
    <source>
        <dbReference type="EMBL" id="KOS05481.1"/>
    </source>
</evidence>
<comment type="caution">
    <text evidence="2">The sequence shown here is derived from an EMBL/GenBank/DDBJ whole genome shotgun (WGS) entry which is preliminary data.</text>
</comment>
<evidence type="ECO:0000313" key="3">
    <source>
        <dbReference type="Proteomes" id="UP000037755"/>
    </source>
</evidence>
<gene>
    <name evidence="2" type="ORF">AM493_05130</name>
</gene>
<dbReference type="OrthoDB" id="668798at2"/>
<dbReference type="Proteomes" id="UP000037755">
    <property type="component" value="Unassembled WGS sequence"/>
</dbReference>
<feature type="transmembrane region" description="Helical" evidence="1">
    <location>
        <begin position="141"/>
        <end position="158"/>
    </location>
</feature>
<proteinExistence type="predicted"/>
<protein>
    <submittedName>
        <fullName evidence="2">Uncharacterized protein</fullName>
    </submittedName>
</protein>
<keyword evidence="3" id="KW-1185">Reference proteome</keyword>
<dbReference type="RefSeq" id="WP_054406677.1">
    <property type="nucleotide sequence ID" value="NZ_FOYA01000003.1"/>
</dbReference>
<accession>A0A0M8MG05</accession>
<sequence>MKNHLGIDPDDLDDILIKIQNSFGFEFKKEDFFDGMTYGQLVDCISNRITLQHIDDCTSQQAFYKLREALVTAGITEKENIMPDALLEDIFGKQNRKQSVNKVRKLLGFDFYIFALPAYIGWPVAIVIIASLIGLFFSWKFIYGIAIAIAVLYISTKVNSKFGYKTIRQLVNSLVETNYTKLRRNPGTYNKYEAVQMVRSIFLDYGFEEEELTPDAVVI</sequence>
<reference evidence="2 3" key="1">
    <citation type="submission" date="2015-08" db="EMBL/GenBank/DDBJ databases">
        <title>Whole genome sequence of Flavobacterium akiainvivens IK-1T, from decaying Wikstroemia oahuensis, an endemic Hawaiian shrub.</title>
        <authorList>
            <person name="Wan X."/>
            <person name="Hou S."/>
            <person name="Saito J."/>
            <person name="Donachie S."/>
        </authorList>
    </citation>
    <scope>NUCLEOTIDE SEQUENCE [LARGE SCALE GENOMIC DNA]</scope>
    <source>
        <strain evidence="2 3">IK-1</strain>
    </source>
</reference>
<evidence type="ECO:0000256" key="1">
    <source>
        <dbReference type="SAM" id="Phobius"/>
    </source>
</evidence>
<keyword evidence="1" id="KW-0812">Transmembrane</keyword>
<dbReference type="PATRIC" id="fig|1202724.3.peg.1062"/>
<organism evidence="2 3">
    <name type="scientific">Flavobacterium akiainvivens</name>
    <dbReference type="NCBI Taxonomy" id="1202724"/>
    <lineage>
        <taxon>Bacteria</taxon>
        <taxon>Pseudomonadati</taxon>
        <taxon>Bacteroidota</taxon>
        <taxon>Flavobacteriia</taxon>
        <taxon>Flavobacteriales</taxon>
        <taxon>Flavobacteriaceae</taxon>
        <taxon>Flavobacterium</taxon>
    </lineage>
</organism>
<keyword evidence="1" id="KW-1133">Transmembrane helix</keyword>